<feature type="domain" description="Ionotropic glutamate receptor L-glutamate and glycine-binding" evidence="13">
    <location>
        <begin position="225"/>
        <end position="288"/>
    </location>
</feature>
<dbReference type="PANTHER" id="PTHR42643:SF37">
    <property type="entry name" value="IONOTROPIC RECEPTOR 11A-RELATED"/>
    <property type="match status" value="1"/>
</dbReference>
<evidence type="ECO:0000256" key="6">
    <source>
        <dbReference type="ARBA" id="ARBA00023065"/>
    </source>
</evidence>
<dbReference type="InterPro" id="IPR056198">
    <property type="entry name" value="LBD_receptor"/>
</dbReference>
<dbReference type="GeneID" id="108021806"/>
<dbReference type="Gene3D" id="1.10.287.70">
    <property type="match status" value="1"/>
</dbReference>
<keyword evidence="7 12" id="KW-0472">Membrane</keyword>
<evidence type="ECO:0000256" key="8">
    <source>
        <dbReference type="ARBA" id="ARBA00023170"/>
    </source>
</evidence>
<protein>
    <submittedName>
        <fullName evidence="15 16">Uncharacterized protein Ir7c</fullName>
    </submittedName>
</protein>
<evidence type="ECO:0000313" key="14">
    <source>
        <dbReference type="Proteomes" id="UP001652628"/>
    </source>
</evidence>
<evidence type="ECO:0000256" key="3">
    <source>
        <dbReference type="ARBA" id="ARBA00022475"/>
    </source>
</evidence>
<keyword evidence="6" id="KW-0406">Ion transport</keyword>
<feature type="transmembrane region" description="Helical" evidence="12">
    <location>
        <begin position="307"/>
        <end position="329"/>
    </location>
</feature>
<evidence type="ECO:0000259" key="13">
    <source>
        <dbReference type="SMART" id="SM00918"/>
    </source>
</evidence>
<dbReference type="RefSeq" id="XP_016946098.2">
    <property type="nucleotide sequence ID" value="XM_017090609.4"/>
</dbReference>
<dbReference type="Pfam" id="PF24061">
    <property type="entry name" value="LBD_receptor"/>
    <property type="match status" value="1"/>
</dbReference>
<dbReference type="GO" id="GO:0015276">
    <property type="term" value="F:ligand-gated monoatomic ion channel activity"/>
    <property type="evidence" value="ECO:0007669"/>
    <property type="project" value="InterPro"/>
</dbReference>
<keyword evidence="2" id="KW-0813">Transport</keyword>
<dbReference type="SMART" id="SM00918">
    <property type="entry name" value="Lig_chan-Glu_bd"/>
    <property type="match status" value="1"/>
</dbReference>
<dbReference type="CTD" id="31692"/>
<dbReference type="AlphaFoldDB" id="A0AB40A070"/>
<evidence type="ECO:0000256" key="7">
    <source>
        <dbReference type="ARBA" id="ARBA00023136"/>
    </source>
</evidence>
<dbReference type="RefSeq" id="XP_070853756.1">
    <property type="nucleotide sequence ID" value="XM_070997655.1"/>
</dbReference>
<dbReference type="GO" id="GO:0005886">
    <property type="term" value="C:plasma membrane"/>
    <property type="evidence" value="ECO:0007669"/>
    <property type="project" value="UniProtKB-SubCell"/>
</dbReference>
<comment type="subcellular location">
    <subcellularLocation>
        <location evidence="1">Cell membrane</location>
        <topology evidence="1">Multi-pass membrane protein</topology>
    </subcellularLocation>
</comment>
<keyword evidence="10" id="KW-1071">Ligand-gated ion channel</keyword>
<keyword evidence="11" id="KW-0407">Ion channel</keyword>
<dbReference type="Proteomes" id="UP001652628">
    <property type="component" value="Chromosome X"/>
</dbReference>
<dbReference type="InterPro" id="IPR052192">
    <property type="entry name" value="Insect_Ionotropic_Sensory_Rcpt"/>
</dbReference>
<evidence type="ECO:0000256" key="2">
    <source>
        <dbReference type="ARBA" id="ARBA00022448"/>
    </source>
</evidence>
<dbReference type="SUPFAM" id="SSF53850">
    <property type="entry name" value="Periplasmic binding protein-like II"/>
    <property type="match status" value="1"/>
</dbReference>
<evidence type="ECO:0000313" key="16">
    <source>
        <dbReference type="RefSeq" id="XP_070853756.1"/>
    </source>
</evidence>
<feature type="transmembrane region" description="Helical" evidence="12">
    <location>
        <begin position="578"/>
        <end position="603"/>
    </location>
</feature>
<keyword evidence="9" id="KW-0325">Glycoprotein</keyword>
<dbReference type="Pfam" id="PF10613">
    <property type="entry name" value="Lig_chan-Glu_bd"/>
    <property type="match status" value="1"/>
</dbReference>
<evidence type="ECO:0000256" key="5">
    <source>
        <dbReference type="ARBA" id="ARBA00022989"/>
    </source>
</evidence>
<evidence type="ECO:0000256" key="10">
    <source>
        <dbReference type="ARBA" id="ARBA00023286"/>
    </source>
</evidence>
<organism evidence="14 15">
    <name type="scientific">Drosophila suzukii</name>
    <name type="common">Spotted-wing drosophila fruit fly</name>
    <dbReference type="NCBI Taxonomy" id="28584"/>
    <lineage>
        <taxon>Eukaryota</taxon>
        <taxon>Metazoa</taxon>
        <taxon>Ecdysozoa</taxon>
        <taxon>Arthropoda</taxon>
        <taxon>Hexapoda</taxon>
        <taxon>Insecta</taxon>
        <taxon>Pterygota</taxon>
        <taxon>Neoptera</taxon>
        <taxon>Endopterygota</taxon>
        <taxon>Diptera</taxon>
        <taxon>Brachycera</taxon>
        <taxon>Muscomorpha</taxon>
        <taxon>Ephydroidea</taxon>
        <taxon>Drosophilidae</taxon>
        <taxon>Drosophila</taxon>
        <taxon>Sophophora</taxon>
    </lineage>
</organism>
<keyword evidence="14" id="KW-1185">Reference proteome</keyword>
<keyword evidence="8" id="KW-0675">Receptor</keyword>
<feature type="transmembrane region" description="Helical" evidence="12">
    <location>
        <begin position="341"/>
        <end position="361"/>
    </location>
</feature>
<evidence type="ECO:0000256" key="9">
    <source>
        <dbReference type="ARBA" id="ARBA00023180"/>
    </source>
</evidence>
<keyword evidence="3" id="KW-1003">Cell membrane</keyword>
<keyword evidence="4 12" id="KW-0812">Transmembrane</keyword>
<reference evidence="15 16" key="1">
    <citation type="submission" date="2025-05" db="UniProtKB">
        <authorList>
            <consortium name="RefSeq"/>
        </authorList>
    </citation>
    <scope>IDENTIFICATION</scope>
</reference>
<sequence length="625" mass="71473">MLPSAVHNVSLVYALVWAIDNFYGRATSTPLAVVQFATSRESRDIHNDLIDAALVRSSKTGRIQFLLEDDRLELTETNAELPPPSGLTGRPMAIWFLDSLRSYFRLEMYLNQPGSSYKRNGYFVVVYTGLEEQPMESVKIMFRRLLNMYVLNVNVFLQRDGTVQLYTYYPYGPHRCQSSLPVYYTAFQDLPAPATGYGLTKPLFPSKLVNLYGCELVAVTFEHQPYVIIEDDPKNPGGRIMRGIEGMIFRSLAERMNFTIKMVERKDKDRGEILPDGNYTGILKMMVDGEANMTFVCFLYNKARSDLMLPSISYTSFPIVLLIPSGGSMTPMQRLTRPFRYIIWSCILVSLILAFLLMALLRIAAVPVLRNLVLGRHNTHPYLGMVSSLLGGLSLYNPRRNFARYLLILWLLQTLVLRAAYTGQLYLLLQDVEVRSPLKTLGEVMAQNYEFHMLPALLPIFQGSVPRSNIKTVFSMETSLARLRDEDNPGIAVPLLQPTVYEFDYRSGPNVRHLTVLPDPLMTAPLTLYMRPHSFFKRRVDRLLLAMMSSGIVYRYRRMYLDRIERLAKRRNMEPMPLTIWRLGGVFLCCSGLQFLAILVFILELLARKHPLLGRALNAINRYTA</sequence>
<gene>
    <name evidence="15 16" type="primary">Ir7c</name>
</gene>
<proteinExistence type="predicted"/>
<evidence type="ECO:0000313" key="15">
    <source>
        <dbReference type="RefSeq" id="XP_016946098.2"/>
    </source>
</evidence>
<feature type="transmembrane region" description="Helical" evidence="12">
    <location>
        <begin position="381"/>
        <end position="398"/>
    </location>
</feature>
<evidence type="ECO:0000256" key="11">
    <source>
        <dbReference type="ARBA" id="ARBA00023303"/>
    </source>
</evidence>
<evidence type="ECO:0000256" key="12">
    <source>
        <dbReference type="SAM" id="Phobius"/>
    </source>
</evidence>
<dbReference type="InterPro" id="IPR019594">
    <property type="entry name" value="Glu/Gly-bd"/>
</dbReference>
<dbReference type="PANTHER" id="PTHR42643">
    <property type="entry name" value="IONOTROPIC RECEPTOR 20A-RELATED"/>
    <property type="match status" value="1"/>
</dbReference>
<accession>A0AB40A070</accession>
<keyword evidence="5 12" id="KW-1133">Transmembrane helix</keyword>
<evidence type="ECO:0000256" key="1">
    <source>
        <dbReference type="ARBA" id="ARBA00004651"/>
    </source>
</evidence>
<evidence type="ECO:0000256" key="4">
    <source>
        <dbReference type="ARBA" id="ARBA00022692"/>
    </source>
</evidence>
<name>A0AB40A070_DROSZ</name>
<dbReference type="Gene3D" id="3.40.190.10">
    <property type="entry name" value="Periplasmic binding protein-like II"/>
    <property type="match status" value="1"/>
</dbReference>